<accession>A0AA37BNK8</accession>
<feature type="transmembrane region" description="Helical" evidence="8">
    <location>
        <begin position="773"/>
        <end position="797"/>
    </location>
</feature>
<feature type="compositionally biased region" description="Low complexity" evidence="7">
    <location>
        <begin position="614"/>
        <end position="628"/>
    </location>
</feature>
<feature type="transmembrane region" description="Helical" evidence="8">
    <location>
        <begin position="329"/>
        <end position="350"/>
    </location>
</feature>
<evidence type="ECO:0000256" key="7">
    <source>
        <dbReference type="SAM" id="MobiDB-lite"/>
    </source>
</evidence>
<dbReference type="InterPro" id="IPR050250">
    <property type="entry name" value="Macrolide_Exporter_MacB"/>
</dbReference>
<evidence type="ECO:0000256" key="4">
    <source>
        <dbReference type="ARBA" id="ARBA00022989"/>
    </source>
</evidence>
<keyword evidence="2" id="KW-1003">Cell membrane</keyword>
<feature type="transmembrane region" description="Helical" evidence="8">
    <location>
        <begin position="859"/>
        <end position="878"/>
    </location>
</feature>
<dbReference type="AlphaFoldDB" id="A0AA37BNK8"/>
<feature type="transmembrane region" description="Helical" evidence="8">
    <location>
        <begin position="370"/>
        <end position="391"/>
    </location>
</feature>
<comment type="subcellular location">
    <subcellularLocation>
        <location evidence="1">Cell membrane</location>
        <topology evidence="1">Multi-pass membrane protein</topology>
    </subcellularLocation>
</comment>
<evidence type="ECO:0000256" key="6">
    <source>
        <dbReference type="ARBA" id="ARBA00038076"/>
    </source>
</evidence>
<feature type="transmembrane region" description="Helical" evidence="8">
    <location>
        <begin position="512"/>
        <end position="533"/>
    </location>
</feature>
<dbReference type="GO" id="GO:0005886">
    <property type="term" value="C:plasma membrane"/>
    <property type="evidence" value="ECO:0007669"/>
    <property type="project" value="UniProtKB-SubCell"/>
</dbReference>
<name>A0AA37BNK8_9ACTN</name>
<feature type="transmembrane region" description="Helical" evidence="8">
    <location>
        <begin position="279"/>
        <end position="303"/>
    </location>
</feature>
<reference evidence="10" key="2">
    <citation type="submission" date="2022-09" db="EMBL/GenBank/DDBJ databases">
        <authorList>
            <person name="Sun Q."/>
            <person name="Ohkuma M."/>
        </authorList>
    </citation>
    <scope>NUCLEOTIDE SEQUENCE</scope>
    <source>
        <strain evidence="10">JCM 3093</strain>
    </source>
</reference>
<comment type="similarity">
    <text evidence="6">Belongs to the ABC-4 integral membrane protein family.</text>
</comment>
<reference evidence="10" key="1">
    <citation type="journal article" date="2014" name="Int. J. Syst. Evol. Microbiol.">
        <title>Complete genome sequence of Corynebacterium casei LMG S-19264T (=DSM 44701T), isolated from a smear-ripened cheese.</title>
        <authorList>
            <consortium name="US DOE Joint Genome Institute (JGI-PGF)"/>
            <person name="Walter F."/>
            <person name="Albersmeier A."/>
            <person name="Kalinowski J."/>
            <person name="Ruckert C."/>
        </authorList>
    </citation>
    <scope>NUCLEOTIDE SEQUENCE</scope>
    <source>
        <strain evidence="10">JCM 3093</strain>
    </source>
</reference>
<feature type="compositionally biased region" description="Gly residues" evidence="7">
    <location>
        <begin position="596"/>
        <end position="613"/>
    </location>
</feature>
<comment type="caution">
    <text evidence="10">The sequence shown here is derived from an EMBL/GenBank/DDBJ whole genome shotgun (WGS) entry which is preliminary data.</text>
</comment>
<keyword evidence="4 8" id="KW-1133">Transmembrane helix</keyword>
<evidence type="ECO:0000313" key="10">
    <source>
        <dbReference type="EMBL" id="GGK99167.1"/>
    </source>
</evidence>
<dbReference type="RefSeq" id="WP_191898493.1">
    <property type="nucleotide sequence ID" value="NZ_BMQD01000046.1"/>
</dbReference>
<evidence type="ECO:0000256" key="5">
    <source>
        <dbReference type="ARBA" id="ARBA00023136"/>
    </source>
</evidence>
<dbReference type="GO" id="GO:0022857">
    <property type="term" value="F:transmembrane transporter activity"/>
    <property type="evidence" value="ECO:0007669"/>
    <property type="project" value="TreeGrafter"/>
</dbReference>
<dbReference type="PANTHER" id="PTHR30572:SF4">
    <property type="entry name" value="ABC TRANSPORTER PERMEASE YTRF"/>
    <property type="match status" value="1"/>
</dbReference>
<dbReference type="InterPro" id="IPR003838">
    <property type="entry name" value="ABC3_permease_C"/>
</dbReference>
<feature type="region of interest" description="Disordered" evidence="7">
    <location>
        <begin position="64"/>
        <end position="85"/>
    </location>
</feature>
<dbReference type="PANTHER" id="PTHR30572">
    <property type="entry name" value="MEMBRANE COMPONENT OF TRANSPORTER-RELATED"/>
    <property type="match status" value="1"/>
</dbReference>
<feature type="region of interest" description="Disordered" evidence="7">
    <location>
        <begin position="590"/>
        <end position="634"/>
    </location>
</feature>
<evidence type="ECO:0000256" key="1">
    <source>
        <dbReference type="ARBA" id="ARBA00004651"/>
    </source>
</evidence>
<proteinExistence type="inferred from homology"/>
<dbReference type="Proteomes" id="UP000627984">
    <property type="component" value="Unassembled WGS sequence"/>
</dbReference>
<organism evidence="10 11">
    <name type="scientific">Planomonospora parontospora</name>
    <dbReference type="NCBI Taxonomy" id="58119"/>
    <lineage>
        <taxon>Bacteria</taxon>
        <taxon>Bacillati</taxon>
        <taxon>Actinomycetota</taxon>
        <taxon>Actinomycetes</taxon>
        <taxon>Streptosporangiales</taxon>
        <taxon>Streptosporangiaceae</taxon>
        <taxon>Planomonospora</taxon>
    </lineage>
</organism>
<evidence type="ECO:0000259" key="9">
    <source>
        <dbReference type="Pfam" id="PF02687"/>
    </source>
</evidence>
<dbReference type="Pfam" id="PF02687">
    <property type="entry name" value="FtsX"/>
    <property type="match status" value="2"/>
</dbReference>
<feature type="domain" description="ABC3 transporter permease C-terminal" evidence="9">
    <location>
        <begin position="282"/>
        <end position="396"/>
    </location>
</feature>
<keyword evidence="5 8" id="KW-0472">Membrane</keyword>
<evidence type="ECO:0000256" key="2">
    <source>
        <dbReference type="ARBA" id="ARBA00022475"/>
    </source>
</evidence>
<feature type="transmembrane region" description="Helical" evidence="8">
    <location>
        <begin position="825"/>
        <end position="847"/>
    </location>
</feature>
<protein>
    <submittedName>
        <fullName evidence="10">ABC transporter permease</fullName>
    </submittedName>
</protein>
<sequence>MWLIARRTFAGEWSRLLATVFAMLLSVGLMSGTLHFALRAQAAVSGSDAAEYARADVLVLPAVPGSGPEADGDAPAGEPAAAGRRDGGIGPARVAAVSGVAAAAGDASVPVTVVGTGGTSVVPPAGGGTSLRPWIADPRLNAYDLVAGRAPAADGEVAVIRHVAEAGDLAVGSTATLLLAQETRKVTVVGVVTVEGLGTVTSGDVVLAPPETVRRAAGLPEGVWRSLWVKAAPGVTATALRDTLRSSLAAGPFSVLTAADVRAEESGELAGMGVSLGGAVGMLAIGGVFVGLFVVSNTFGALVRQRTRQLALLAAIGARPRQIKRLVRLEALAVGVVASAGGVPVGYGISQVLTWLLARDGLDVSAGETRFGWVAVAVPFVLGVLTAQLAVRRPARRAAGVAPIEALRSAAADTAGRARGRLLGALGVFALSWIGFGPAMGIAAAEPPGVDRTMGIMIMTLLGAMLCVSALAMLAPFFAGPLGGLVGRLAVLVSGEPGRLARATITRNPTRVSSAAASLMLGVMMVVSMGSLASSVRDRFLEAGDAAVTADHVIIGAGGIPLPSDVAALAARVPGVTAAVGLTRTYADVVPPAREGNGGAGESPAGKGGGGAGEPSAAKESGEAGEPVAGEEGETPAALEVVGASRIEPVLRFGGRPWEPKPGEIALSSSAMEARGVRVGERITLRGPSGEATLTVAHRYHDPSHLIADQALVHSSVATALDRDAPTTAVFVRGTASAAALERAVAEVPVARVQDRPSYVREAAGSMLRGLDLIHGFVGMALLISLFGMATTISLGVSERTREFGMLGAVGTTMRQIRSIVRWEAATVVLLGVLLGTGAGVGTMALLDGFTGSSFIRVAVPPWLLVLVVGAAVLVTFATTALPARRAAAVPVLDATKA</sequence>
<dbReference type="EMBL" id="BMQD01000046">
    <property type="protein sequence ID" value="GGK99167.1"/>
    <property type="molecule type" value="Genomic_DNA"/>
</dbReference>
<keyword evidence="3 8" id="KW-0812">Transmembrane</keyword>
<evidence type="ECO:0000313" key="11">
    <source>
        <dbReference type="Proteomes" id="UP000627984"/>
    </source>
</evidence>
<feature type="domain" description="ABC3 transporter permease C-terminal" evidence="9">
    <location>
        <begin position="777"/>
        <end position="889"/>
    </location>
</feature>
<gene>
    <name evidence="10" type="ORF">GCM10010126_68270</name>
</gene>
<feature type="transmembrane region" description="Helical" evidence="8">
    <location>
        <begin position="456"/>
        <end position="479"/>
    </location>
</feature>
<feature type="compositionally biased region" description="Low complexity" evidence="7">
    <location>
        <begin position="67"/>
        <end position="82"/>
    </location>
</feature>
<evidence type="ECO:0000256" key="3">
    <source>
        <dbReference type="ARBA" id="ARBA00022692"/>
    </source>
</evidence>
<feature type="transmembrane region" description="Helical" evidence="8">
    <location>
        <begin position="422"/>
        <end position="444"/>
    </location>
</feature>
<evidence type="ECO:0000256" key="8">
    <source>
        <dbReference type="SAM" id="Phobius"/>
    </source>
</evidence>